<dbReference type="AlphaFoldDB" id="A0A5C7G0B3"/>
<dbReference type="EMBL" id="VPFD01000004">
    <property type="protein sequence ID" value="TXG01288.1"/>
    <property type="molecule type" value="Genomic_DNA"/>
</dbReference>
<evidence type="ECO:0000259" key="6">
    <source>
        <dbReference type="Pfam" id="PF12588"/>
    </source>
</evidence>
<reference evidence="7 8" key="1">
    <citation type="submission" date="2019-08" db="EMBL/GenBank/DDBJ databases">
        <title>Massilia golmudensis sp. nov., isolated from sand in the Qinghai-Tibetan Plateau.</title>
        <authorList>
            <person name="Zhang B."/>
        </authorList>
    </citation>
    <scope>NUCLEOTIDE SEQUENCE [LARGE SCALE GENOMIC DNA]</scope>
    <source>
        <strain evidence="7 8">GEM5</strain>
    </source>
</reference>
<keyword evidence="2" id="KW-0865">Zymogen</keyword>
<evidence type="ECO:0000256" key="1">
    <source>
        <dbReference type="ARBA" id="ARBA00022793"/>
    </source>
</evidence>
<keyword evidence="1" id="KW-0210">Decarboxylase</keyword>
<dbReference type="GO" id="GO:0004609">
    <property type="term" value="F:phosphatidylserine decarboxylase activity"/>
    <property type="evidence" value="ECO:0007669"/>
    <property type="project" value="InterPro"/>
</dbReference>
<keyword evidence="8" id="KW-1185">Reference proteome</keyword>
<evidence type="ECO:0000313" key="8">
    <source>
        <dbReference type="Proteomes" id="UP000321413"/>
    </source>
</evidence>
<evidence type="ECO:0000256" key="2">
    <source>
        <dbReference type="ARBA" id="ARBA00023145"/>
    </source>
</evidence>
<dbReference type="Proteomes" id="UP000321413">
    <property type="component" value="Unassembled WGS sequence"/>
</dbReference>
<keyword evidence="3" id="KW-0456">Lyase</keyword>
<dbReference type="GO" id="GO:0008654">
    <property type="term" value="P:phospholipid biosynthetic process"/>
    <property type="evidence" value="ECO:0007669"/>
    <property type="project" value="InterPro"/>
</dbReference>
<dbReference type="InterPro" id="IPR003817">
    <property type="entry name" value="PS_Dcarbxylase"/>
</dbReference>
<organism evidence="7 8">
    <name type="scientific">Massilia arenae</name>
    <dbReference type="NCBI Taxonomy" id="2603288"/>
    <lineage>
        <taxon>Bacteria</taxon>
        <taxon>Pseudomonadati</taxon>
        <taxon>Pseudomonadota</taxon>
        <taxon>Betaproteobacteria</taxon>
        <taxon>Burkholderiales</taxon>
        <taxon>Oxalobacteraceae</taxon>
        <taxon>Telluria group</taxon>
        <taxon>Massilia</taxon>
    </lineage>
</organism>
<comment type="caution">
    <text evidence="7">The sequence shown here is derived from an EMBL/GenBank/DDBJ whole genome shotgun (WGS) entry which is preliminary data.</text>
</comment>
<evidence type="ECO:0000313" key="7">
    <source>
        <dbReference type="EMBL" id="TXG01288.1"/>
    </source>
</evidence>
<dbReference type="InterPro" id="IPR022237">
    <property type="entry name" value="PsiD-like"/>
</dbReference>
<feature type="region of interest" description="Disordered" evidence="5">
    <location>
        <begin position="1"/>
        <end position="26"/>
    </location>
</feature>
<dbReference type="Pfam" id="PF12588">
    <property type="entry name" value="PSDC"/>
    <property type="match status" value="1"/>
</dbReference>
<sequence>MTTAPHHAQFDLHPGSGDPHGGWLPRDGSAGMRTYVERVLGAQRTALAPSVQALATYIEDNEVVRRLANNACAECLAIVDTHAPRIGDVDALLHGFNTILTHAPGFIDGELIGLPFSAFVAGIGRTASGAALFRQPTVNLLMSNILNDWHAFLDSPASNAGFRVDGEQWLSAAAKERYRFSLWGKDAGTPPYWKSWNAFLTRPFEDPAQARPVADPDSNRTIVCPIDGAPVRDDVFRLGSRHCTLADLLATSLPQQQALVDYYRLVDLFEGGRVFQTTLGPYDYQRWWAPVHGQVLFDPFTIPGRFASGVIVIRTADHGHVCCIPLGIDAASSIVFDPAMRRGARVHKGQEMGMFNGGGASFALFFEKVPGKELVFLNADGVRCSQHSLSIGAQIGAWYVRK</sequence>
<name>A0A5C7G0B3_9BURK</name>
<dbReference type="PANTHER" id="PTHR10067">
    <property type="entry name" value="PHOSPHATIDYLSERINE DECARBOXYLASE"/>
    <property type="match status" value="1"/>
</dbReference>
<gene>
    <name evidence="7" type="ORF">FVD38_05400</name>
</gene>
<feature type="domain" description="L-tryptophan decarboxylase PsiD-like" evidence="6">
    <location>
        <begin position="49"/>
        <end position="176"/>
    </location>
</feature>
<dbReference type="Pfam" id="PF02666">
    <property type="entry name" value="PS_Dcarbxylase"/>
    <property type="match status" value="1"/>
</dbReference>
<accession>A0A5C7G0B3</accession>
<proteinExistence type="predicted"/>
<evidence type="ECO:0000256" key="5">
    <source>
        <dbReference type="SAM" id="MobiDB-lite"/>
    </source>
</evidence>
<keyword evidence="4" id="KW-0670">Pyruvate</keyword>
<evidence type="ECO:0000256" key="3">
    <source>
        <dbReference type="ARBA" id="ARBA00023239"/>
    </source>
</evidence>
<protein>
    <submittedName>
        <fullName evidence="7">Phosphatidylserine decarboxylase</fullName>
    </submittedName>
</protein>
<evidence type="ECO:0000256" key="4">
    <source>
        <dbReference type="ARBA" id="ARBA00023317"/>
    </source>
</evidence>
<dbReference type="RefSeq" id="WP_147933870.1">
    <property type="nucleotide sequence ID" value="NZ_VPFD01000004.1"/>
</dbReference>